<evidence type="ECO:0000313" key="7">
    <source>
        <dbReference type="Proteomes" id="UP000252519"/>
    </source>
</evidence>
<feature type="signal peptide" evidence="5">
    <location>
        <begin position="1"/>
        <end position="23"/>
    </location>
</feature>
<dbReference type="PANTHER" id="PTHR21700">
    <property type="entry name" value="TRANSTHYRETIN-LIKE FAMILY PROTEIN-RELATED"/>
    <property type="match status" value="1"/>
</dbReference>
<dbReference type="Gene3D" id="2.60.40.3330">
    <property type="match status" value="1"/>
</dbReference>
<keyword evidence="3" id="KW-0964">Secreted</keyword>
<dbReference type="Proteomes" id="UP000252519">
    <property type="component" value="Unassembled WGS sequence"/>
</dbReference>
<evidence type="ECO:0000256" key="2">
    <source>
        <dbReference type="ARBA" id="ARBA00010112"/>
    </source>
</evidence>
<dbReference type="EMBL" id="JOJR01000177">
    <property type="protein sequence ID" value="RCN42845.1"/>
    <property type="molecule type" value="Genomic_DNA"/>
</dbReference>
<dbReference type="InterPro" id="IPR001534">
    <property type="entry name" value="Transthyretin-like"/>
</dbReference>
<gene>
    <name evidence="6" type="ORF">ANCCAN_11181</name>
</gene>
<comment type="subcellular location">
    <subcellularLocation>
        <location evidence="1">Secreted</location>
    </subcellularLocation>
</comment>
<keyword evidence="7" id="KW-1185">Reference proteome</keyword>
<accession>A0A368GIP6</accession>
<dbReference type="AlphaFoldDB" id="A0A368GIP6"/>
<dbReference type="Pfam" id="PF01060">
    <property type="entry name" value="TTR-52"/>
    <property type="match status" value="1"/>
</dbReference>
<dbReference type="InterPro" id="IPR038479">
    <property type="entry name" value="Transthyretin-like_sf"/>
</dbReference>
<evidence type="ECO:0000256" key="5">
    <source>
        <dbReference type="SAM" id="SignalP"/>
    </source>
</evidence>
<sequence>MCMECLRIALLVLLCFMRVPAAAFLQQYVGVRGRLVCGKLPLPDTTVTLWDDNVIASDVLLAATKTDKNGRFELEGGTSALFTMDVRLKVNHNCNEKRQCYRRVDLPVPSSYVYRGSGVVRWFEAGTLNMSFPFPSEERICVR</sequence>
<name>A0A368GIP6_ANCCA</name>
<organism evidence="6 7">
    <name type="scientific">Ancylostoma caninum</name>
    <name type="common">Dog hookworm</name>
    <dbReference type="NCBI Taxonomy" id="29170"/>
    <lineage>
        <taxon>Eukaryota</taxon>
        <taxon>Metazoa</taxon>
        <taxon>Ecdysozoa</taxon>
        <taxon>Nematoda</taxon>
        <taxon>Chromadorea</taxon>
        <taxon>Rhabditida</taxon>
        <taxon>Rhabditina</taxon>
        <taxon>Rhabditomorpha</taxon>
        <taxon>Strongyloidea</taxon>
        <taxon>Ancylostomatidae</taxon>
        <taxon>Ancylostomatinae</taxon>
        <taxon>Ancylostoma</taxon>
    </lineage>
</organism>
<evidence type="ECO:0000313" key="6">
    <source>
        <dbReference type="EMBL" id="RCN42845.1"/>
    </source>
</evidence>
<feature type="chain" id="PRO_5016826340" evidence="5">
    <location>
        <begin position="24"/>
        <end position="143"/>
    </location>
</feature>
<keyword evidence="4 5" id="KW-0732">Signal</keyword>
<comment type="similarity">
    <text evidence="2">Belongs to the nematode transthyretin-like family.</text>
</comment>
<proteinExistence type="inferred from homology"/>
<comment type="caution">
    <text evidence="6">The sequence shown here is derived from an EMBL/GenBank/DDBJ whole genome shotgun (WGS) entry which is preliminary data.</text>
</comment>
<dbReference type="PANTHER" id="PTHR21700:SF112">
    <property type="entry name" value="TRANSTHYRETIN-RELATED FAMILY DOMAIN"/>
    <property type="match status" value="1"/>
</dbReference>
<dbReference type="GO" id="GO:0005576">
    <property type="term" value="C:extracellular region"/>
    <property type="evidence" value="ECO:0007669"/>
    <property type="project" value="UniProtKB-SubCell"/>
</dbReference>
<protein>
    <submittedName>
        <fullName evidence="6">Transthyretin-like family protein</fullName>
    </submittedName>
</protein>
<evidence type="ECO:0000256" key="4">
    <source>
        <dbReference type="ARBA" id="ARBA00022729"/>
    </source>
</evidence>
<dbReference type="GO" id="GO:0009986">
    <property type="term" value="C:cell surface"/>
    <property type="evidence" value="ECO:0007669"/>
    <property type="project" value="InterPro"/>
</dbReference>
<reference evidence="6 7" key="1">
    <citation type="submission" date="2014-10" db="EMBL/GenBank/DDBJ databases">
        <title>Draft genome of the hookworm Ancylostoma caninum.</title>
        <authorList>
            <person name="Mitreva M."/>
        </authorList>
    </citation>
    <scope>NUCLEOTIDE SEQUENCE [LARGE SCALE GENOMIC DNA]</scope>
    <source>
        <strain evidence="6 7">Baltimore</strain>
    </source>
</reference>
<dbReference type="OrthoDB" id="5837678at2759"/>
<evidence type="ECO:0000256" key="1">
    <source>
        <dbReference type="ARBA" id="ARBA00004613"/>
    </source>
</evidence>
<evidence type="ECO:0000256" key="3">
    <source>
        <dbReference type="ARBA" id="ARBA00022525"/>
    </source>
</evidence>